<dbReference type="Pfam" id="PF00069">
    <property type="entry name" value="Pkinase"/>
    <property type="match status" value="1"/>
</dbReference>
<dbReference type="Proteomes" id="UP001470230">
    <property type="component" value="Unassembled WGS sequence"/>
</dbReference>
<dbReference type="InterPro" id="IPR000719">
    <property type="entry name" value="Prot_kinase_dom"/>
</dbReference>
<dbReference type="PROSITE" id="PS00108">
    <property type="entry name" value="PROTEIN_KINASE_ST"/>
    <property type="match status" value="1"/>
</dbReference>
<evidence type="ECO:0000313" key="9">
    <source>
        <dbReference type="EMBL" id="KAK8858180.1"/>
    </source>
</evidence>
<evidence type="ECO:0000256" key="4">
    <source>
        <dbReference type="ARBA" id="ARBA00022777"/>
    </source>
</evidence>
<keyword evidence="3 6" id="KW-0547">Nucleotide-binding</keyword>
<evidence type="ECO:0000256" key="6">
    <source>
        <dbReference type="PROSITE-ProRule" id="PRU10141"/>
    </source>
</evidence>
<keyword evidence="5 6" id="KW-0067">ATP-binding</keyword>
<protein>
    <recommendedName>
        <fullName evidence="8">Protein kinase domain-containing protein</fullName>
    </recommendedName>
</protein>
<keyword evidence="1 7" id="KW-0723">Serine/threonine-protein kinase</keyword>
<organism evidence="9 10">
    <name type="scientific">Tritrichomonas musculus</name>
    <dbReference type="NCBI Taxonomy" id="1915356"/>
    <lineage>
        <taxon>Eukaryota</taxon>
        <taxon>Metamonada</taxon>
        <taxon>Parabasalia</taxon>
        <taxon>Tritrichomonadida</taxon>
        <taxon>Tritrichomonadidae</taxon>
        <taxon>Tritrichomonas</taxon>
    </lineage>
</organism>
<evidence type="ECO:0000256" key="5">
    <source>
        <dbReference type="ARBA" id="ARBA00022840"/>
    </source>
</evidence>
<evidence type="ECO:0000256" key="7">
    <source>
        <dbReference type="RuleBase" id="RU000304"/>
    </source>
</evidence>
<evidence type="ECO:0000313" key="10">
    <source>
        <dbReference type="Proteomes" id="UP001470230"/>
    </source>
</evidence>
<feature type="domain" description="Protein kinase" evidence="8">
    <location>
        <begin position="18"/>
        <end position="265"/>
    </location>
</feature>
<proteinExistence type="inferred from homology"/>
<reference evidence="9 10" key="1">
    <citation type="submission" date="2024-04" db="EMBL/GenBank/DDBJ databases">
        <title>Tritrichomonas musculus Genome.</title>
        <authorList>
            <person name="Alves-Ferreira E."/>
            <person name="Grigg M."/>
            <person name="Lorenzi H."/>
            <person name="Galac M."/>
        </authorList>
    </citation>
    <scope>NUCLEOTIDE SEQUENCE [LARGE SCALE GENOMIC DNA]</scope>
    <source>
        <strain evidence="9 10">EAF2021</strain>
    </source>
</reference>
<dbReference type="PROSITE" id="PS00107">
    <property type="entry name" value="PROTEIN_KINASE_ATP"/>
    <property type="match status" value="1"/>
</dbReference>
<feature type="binding site" evidence="6">
    <location>
        <position position="47"/>
    </location>
    <ligand>
        <name>ATP</name>
        <dbReference type="ChEBI" id="CHEBI:30616"/>
    </ligand>
</feature>
<name>A0ABR2I6Z5_9EUKA</name>
<evidence type="ECO:0000259" key="8">
    <source>
        <dbReference type="PROSITE" id="PS50011"/>
    </source>
</evidence>
<dbReference type="SUPFAM" id="SSF56112">
    <property type="entry name" value="Protein kinase-like (PK-like)"/>
    <property type="match status" value="1"/>
</dbReference>
<dbReference type="SMART" id="SM00220">
    <property type="entry name" value="S_TKc"/>
    <property type="match status" value="1"/>
</dbReference>
<keyword evidence="2" id="KW-0808">Transferase</keyword>
<evidence type="ECO:0000256" key="3">
    <source>
        <dbReference type="ARBA" id="ARBA00022741"/>
    </source>
</evidence>
<dbReference type="Gene3D" id="1.10.510.10">
    <property type="entry name" value="Transferase(Phosphotransferase) domain 1"/>
    <property type="match status" value="1"/>
</dbReference>
<dbReference type="InterPro" id="IPR008271">
    <property type="entry name" value="Ser/Thr_kinase_AS"/>
</dbReference>
<keyword evidence="10" id="KW-1185">Reference proteome</keyword>
<evidence type="ECO:0000256" key="1">
    <source>
        <dbReference type="ARBA" id="ARBA00022527"/>
    </source>
</evidence>
<dbReference type="PANTHER" id="PTHR43895:SF150">
    <property type="entry name" value="SERINE_THREONINE-PROTEIN KINASE STK11"/>
    <property type="match status" value="1"/>
</dbReference>
<dbReference type="PANTHER" id="PTHR43895">
    <property type="entry name" value="CALCIUM/CALMODULIN-DEPENDENT PROTEIN KINASE KINASE-RELATED"/>
    <property type="match status" value="1"/>
</dbReference>
<accession>A0ABR2I6Z5</accession>
<comment type="similarity">
    <text evidence="7">Belongs to the protein kinase superfamily.</text>
</comment>
<gene>
    <name evidence="9" type="ORF">M9Y10_013281</name>
</gene>
<dbReference type="EMBL" id="JAPFFF010000019">
    <property type="protein sequence ID" value="KAK8858180.1"/>
    <property type="molecule type" value="Genomic_DNA"/>
</dbReference>
<dbReference type="PROSITE" id="PS50011">
    <property type="entry name" value="PROTEIN_KINASE_DOM"/>
    <property type="match status" value="1"/>
</dbReference>
<dbReference type="InterPro" id="IPR011009">
    <property type="entry name" value="Kinase-like_dom_sf"/>
</dbReference>
<dbReference type="InterPro" id="IPR017441">
    <property type="entry name" value="Protein_kinase_ATP_BS"/>
</dbReference>
<keyword evidence="4" id="KW-0418">Kinase</keyword>
<sequence length="452" mass="51544">MYRKLCTVSSTFSKVHDYFVGDQIGNGYFSTIHAAFSTKVKNSFAIKILHKDQFARIPRGERIIFNESILAPLLDHPNIIHIQEVIESEHQLFQVMNFAPNKDLLNYLRHSELDPEVTIKMMDQLLSSVEYLHSLGICHRDIKLENILLTENLTPILTDFGLSSIPFENKLHNHCGSKGYVAPEAISDPQFDGYKADIWSLGVVFYIMFTRSMPFQEDNLDFESQIRALDFSRFPNEIRNMILAMWARNPSDRPAAAQCRTLSLFNQIQNRNPPPEAVVMALVNPLTEVEGDVVSRISQVMNVPIPTFMQRLNSNGTHQEKLFCILLTRKMQKLKSPVVENVFKRSYTRTSQPVRNAPLVQRHEFSISASNLLFEINRFLLPRSACITSPLSIERSIVTNTTTGDAKVTFDLTDSIENGTCVLILTTEKKSIQLSKDLLEYLRKKFPGDSDI</sequence>
<comment type="caution">
    <text evidence="9">The sequence shown here is derived from an EMBL/GenBank/DDBJ whole genome shotgun (WGS) entry which is preliminary data.</text>
</comment>
<evidence type="ECO:0000256" key="2">
    <source>
        <dbReference type="ARBA" id="ARBA00022679"/>
    </source>
</evidence>